<organism evidence="1">
    <name type="scientific">Arundo donax</name>
    <name type="common">Giant reed</name>
    <name type="synonym">Donax arundinaceus</name>
    <dbReference type="NCBI Taxonomy" id="35708"/>
    <lineage>
        <taxon>Eukaryota</taxon>
        <taxon>Viridiplantae</taxon>
        <taxon>Streptophyta</taxon>
        <taxon>Embryophyta</taxon>
        <taxon>Tracheophyta</taxon>
        <taxon>Spermatophyta</taxon>
        <taxon>Magnoliopsida</taxon>
        <taxon>Liliopsida</taxon>
        <taxon>Poales</taxon>
        <taxon>Poaceae</taxon>
        <taxon>PACMAD clade</taxon>
        <taxon>Arundinoideae</taxon>
        <taxon>Arundineae</taxon>
        <taxon>Arundo</taxon>
    </lineage>
</organism>
<dbReference type="EMBL" id="GBRH01238164">
    <property type="protein sequence ID" value="JAD59731.1"/>
    <property type="molecule type" value="Transcribed_RNA"/>
</dbReference>
<evidence type="ECO:0000313" key="1">
    <source>
        <dbReference type="EMBL" id="JAD59731.1"/>
    </source>
</evidence>
<reference evidence="1" key="1">
    <citation type="submission" date="2014-09" db="EMBL/GenBank/DDBJ databases">
        <authorList>
            <person name="Magalhaes I.L.F."/>
            <person name="Oliveira U."/>
            <person name="Santos F.R."/>
            <person name="Vidigal T.H.D.A."/>
            <person name="Brescovit A.D."/>
            <person name="Santos A.J."/>
        </authorList>
    </citation>
    <scope>NUCLEOTIDE SEQUENCE</scope>
    <source>
        <tissue evidence="1">Shoot tissue taken approximately 20 cm above the soil surface</tissue>
    </source>
</reference>
<accession>A0A0A9B8S0</accession>
<sequence>MQITISKLSLSALFD</sequence>
<proteinExistence type="predicted"/>
<name>A0A0A9B8S0_ARUDO</name>
<reference evidence="1" key="2">
    <citation type="journal article" date="2015" name="Data Brief">
        <title>Shoot transcriptome of the giant reed, Arundo donax.</title>
        <authorList>
            <person name="Barrero R.A."/>
            <person name="Guerrero F.D."/>
            <person name="Moolhuijzen P."/>
            <person name="Goolsby J.A."/>
            <person name="Tidwell J."/>
            <person name="Bellgard S.E."/>
            <person name="Bellgard M.I."/>
        </authorList>
    </citation>
    <scope>NUCLEOTIDE SEQUENCE</scope>
    <source>
        <tissue evidence="1">Shoot tissue taken approximately 20 cm above the soil surface</tissue>
    </source>
</reference>
<protein>
    <submittedName>
        <fullName evidence="1">Uncharacterized protein</fullName>
    </submittedName>
</protein>